<protein>
    <submittedName>
        <fullName evidence="1">Uncharacterized protein</fullName>
    </submittedName>
</protein>
<reference evidence="1 2" key="1">
    <citation type="submission" date="2019-05" db="EMBL/GenBank/DDBJ databases">
        <title>Genome sequencing of F202Z8.</title>
        <authorList>
            <person name="Kwon Y.M."/>
        </authorList>
    </citation>
    <scope>NUCLEOTIDE SEQUENCE [LARGE SCALE GENOMIC DNA]</scope>
    <source>
        <strain evidence="1 2">F202Z8</strain>
    </source>
</reference>
<evidence type="ECO:0000313" key="2">
    <source>
        <dbReference type="Proteomes" id="UP000310017"/>
    </source>
</evidence>
<proteinExistence type="predicted"/>
<name>A0A5B7SYS5_9FLAO</name>
<accession>A0A5B7SYS5</accession>
<sequence>MRNSIFFVTLLLSFFMLQGQSNDYNFTQGDELILGAPKGSRYKAINFPRKNIIIKRGALANFNALIGKQLIISRLETDDEGKTIVTLKRKDGLNFFRFFPKVTADLDKALAFKELKRQKA</sequence>
<keyword evidence="2" id="KW-1185">Reference proteome</keyword>
<dbReference type="AlphaFoldDB" id="A0A5B7SYS5"/>
<gene>
    <name evidence="1" type="ORF">FGM00_19650</name>
</gene>
<evidence type="ECO:0000313" key="1">
    <source>
        <dbReference type="EMBL" id="QCX02223.1"/>
    </source>
</evidence>
<organism evidence="1 2">
    <name type="scientific">Aggregatimonas sangjinii</name>
    <dbReference type="NCBI Taxonomy" id="2583587"/>
    <lineage>
        <taxon>Bacteria</taxon>
        <taxon>Pseudomonadati</taxon>
        <taxon>Bacteroidota</taxon>
        <taxon>Flavobacteriia</taxon>
        <taxon>Flavobacteriales</taxon>
        <taxon>Flavobacteriaceae</taxon>
        <taxon>Aggregatimonas</taxon>
    </lineage>
</organism>
<dbReference type="Proteomes" id="UP000310017">
    <property type="component" value="Chromosome"/>
</dbReference>
<dbReference type="KEGG" id="asag:FGM00_19650"/>
<dbReference type="RefSeq" id="WP_138854559.1">
    <property type="nucleotide sequence ID" value="NZ_CP040710.1"/>
</dbReference>
<dbReference type="EMBL" id="CP040710">
    <property type="protein sequence ID" value="QCX02223.1"/>
    <property type="molecule type" value="Genomic_DNA"/>
</dbReference>
<dbReference type="OrthoDB" id="1446823at2"/>